<dbReference type="PANTHER" id="PTHR47272">
    <property type="entry name" value="DDE_TNP_1_7 DOMAIN-CONTAINING PROTEIN"/>
    <property type="match status" value="1"/>
</dbReference>
<dbReference type="InterPro" id="IPR029526">
    <property type="entry name" value="PGBD"/>
</dbReference>
<proteinExistence type="predicted"/>
<sequence length="183" mass="20934">MLTSYNGYPFNIIPYQGAEEKCKEPLSQRVVKTLLSVVKNSKFHRIYMDNFFTSHRLMVRLQQKRFCATGTVRDNGMAKFPLISLKSLAKTERGTSDALFDKANKIAAVRWNDNRVVSLLTNFEVTKVLSKVQRRVKGGRKDVDAPFCVTSYNKYKNGVVLFDSHMENYFTSIKEKSGTGHFS</sequence>
<name>A0A4Y2UK49_ARAVE</name>
<dbReference type="EMBL" id="BGPR01037069">
    <property type="protein sequence ID" value="GBO12582.1"/>
    <property type="molecule type" value="Genomic_DNA"/>
</dbReference>
<dbReference type="Pfam" id="PF13843">
    <property type="entry name" value="DDE_Tnp_1_7"/>
    <property type="match status" value="1"/>
</dbReference>
<keyword evidence="3" id="KW-1185">Reference proteome</keyword>
<feature type="domain" description="PiggyBac transposable element-derived protein" evidence="1">
    <location>
        <begin position="2"/>
        <end position="176"/>
    </location>
</feature>
<accession>A0A4Y2UK49</accession>
<reference evidence="2 3" key="1">
    <citation type="journal article" date="2019" name="Sci. Rep.">
        <title>Orb-weaving spider Araneus ventricosus genome elucidates the spidroin gene catalogue.</title>
        <authorList>
            <person name="Kono N."/>
            <person name="Nakamura H."/>
            <person name="Ohtoshi R."/>
            <person name="Moran D.A.P."/>
            <person name="Shinohara A."/>
            <person name="Yoshida Y."/>
            <person name="Fujiwara M."/>
            <person name="Mori M."/>
            <person name="Tomita M."/>
            <person name="Arakawa K."/>
        </authorList>
    </citation>
    <scope>NUCLEOTIDE SEQUENCE [LARGE SCALE GENOMIC DNA]</scope>
</reference>
<protein>
    <recommendedName>
        <fullName evidence="1">PiggyBac transposable element-derived protein domain-containing protein</fullName>
    </recommendedName>
</protein>
<dbReference type="AlphaFoldDB" id="A0A4Y2UK49"/>
<evidence type="ECO:0000313" key="3">
    <source>
        <dbReference type="Proteomes" id="UP000499080"/>
    </source>
</evidence>
<comment type="caution">
    <text evidence="2">The sequence shown here is derived from an EMBL/GenBank/DDBJ whole genome shotgun (WGS) entry which is preliminary data.</text>
</comment>
<evidence type="ECO:0000259" key="1">
    <source>
        <dbReference type="Pfam" id="PF13843"/>
    </source>
</evidence>
<organism evidence="2 3">
    <name type="scientific">Araneus ventricosus</name>
    <name type="common">Orbweaver spider</name>
    <name type="synonym">Epeira ventricosa</name>
    <dbReference type="NCBI Taxonomy" id="182803"/>
    <lineage>
        <taxon>Eukaryota</taxon>
        <taxon>Metazoa</taxon>
        <taxon>Ecdysozoa</taxon>
        <taxon>Arthropoda</taxon>
        <taxon>Chelicerata</taxon>
        <taxon>Arachnida</taxon>
        <taxon>Araneae</taxon>
        <taxon>Araneomorphae</taxon>
        <taxon>Entelegynae</taxon>
        <taxon>Araneoidea</taxon>
        <taxon>Araneidae</taxon>
        <taxon>Araneus</taxon>
    </lineage>
</organism>
<dbReference type="Proteomes" id="UP000499080">
    <property type="component" value="Unassembled WGS sequence"/>
</dbReference>
<gene>
    <name evidence="2" type="ORF">AVEN_170631_1</name>
</gene>
<evidence type="ECO:0000313" key="2">
    <source>
        <dbReference type="EMBL" id="GBO12582.1"/>
    </source>
</evidence>
<dbReference type="OrthoDB" id="6434956at2759"/>